<feature type="domain" description="ABC transmembrane type-2" evidence="7">
    <location>
        <begin position="30"/>
        <end position="259"/>
    </location>
</feature>
<dbReference type="AlphaFoldDB" id="A0A161XJW7"/>
<organism evidence="8 9">
    <name type="scientific">Nocardia terpenica</name>
    <dbReference type="NCBI Taxonomy" id="455432"/>
    <lineage>
        <taxon>Bacteria</taxon>
        <taxon>Bacillati</taxon>
        <taxon>Actinomycetota</taxon>
        <taxon>Actinomycetes</taxon>
        <taxon>Mycobacteriales</taxon>
        <taxon>Nocardiaceae</taxon>
        <taxon>Nocardia</taxon>
    </lineage>
</organism>
<dbReference type="Pfam" id="PF01061">
    <property type="entry name" value="ABC2_membrane"/>
    <property type="match status" value="1"/>
</dbReference>
<evidence type="ECO:0000313" key="8">
    <source>
        <dbReference type="EMBL" id="KZM74138.1"/>
    </source>
</evidence>
<accession>A0A161XJW7</accession>
<keyword evidence="2 6" id="KW-0812">Transmembrane</keyword>
<comment type="caution">
    <text evidence="8">The sequence shown here is derived from an EMBL/GenBank/DDBJ whole genome shotgun (WGS) entry which is preliminary data.</text>
</comment>
<dbReference type="EMBL" id="LWGR01000007">
    <property type="protein sequence ID" value="KZM74138.1"/>
    <property type="molecule type" value="Genomic_DNA"/>
</dbReference>
<proteinExistence type="inferred from homology"/>
<name>A0A161XJW7_9NOCA</name>
<keyword evidence="6" id="KW-1003">Cell membrane</keyword>
<evidence type="ECO:0000256" key="6">
    <source>
        <dbReference type="RuleBase" id="RU361157"/>
    </source>
</evidence>
<evidence type="ECO:0000256" key="5">
    <source>
        <dbReference type="ARBA" id="ARBA00023251"/>
    </source>
</evidence>
<dbReference type="InterPro" id="IPR051784">
    <property type="entry name" value="Nod_factor_ABC_transporter"/>
</dbReference>
<evidence type="ECO:0000256" key="1">
    <source>
        <dbReference type="ARBA" id="ARBA00004141"/>
    </source>
</evidence>
<dbReference type="PIRSF" id="PIRSF006648">
    <property type="entry name" value="DrrB"/>
    <property type="match status" value="1"/>
</dbReference>
<evidence type="ECO:0000256" key="4">
    <source>
        <dbReference type="ARBA" id="ARBA00023136"/>
    </source>
</evidence>
<feature type="transmembrane region" description="Helical" evidence="6">
    <location>
        <begin position="232"/>
        <end position="256"/>
    </location>
</feature>
<dbReference type="OrthoDB" id="4772026at2"/>
<dbReference type="InterPro" id="IPR000412">
    <property type="entry name" value="ABC_2_transport"/>
</dbReference>
<gene>
    <name evidence="8" type="ORF">AWN90_34635</name>
</gene>
<dbReference type="GO" id="GO:0046677">
    <property type="term" value="P:response to antibiotic"/>
    <property type="evidence" value="ECO:0007669"/>
    <property type="project" value="UniProtKB-KW"/>
</dbReference>
<feature type="transmembrane region" description="Helical" evidence="6">
    <location>
        <begin position="147"/>
        <end position="170"/>
    </location>
</feature>
<keyword evidence="5" id="KW-0046">Antibiotic resistance</keyword>
<dbReference type="GO" id="GO:0043190">
    <property type="term" value="C:ATP-binding cassette (ABC) transporter complex"/>
    <property type="evidence" value="ECO:0007669"/>
    <property type="project" value="InterPro"/>
</dbReference>
<dbReference type="Proteomes" id="UP000076512">
    <property type="component" value="Unassembled WGS sequence"/>
</dbReference>
<feature type="transmembrane region" description="Helical" evidence="6">
    <location>
        <begin position="35"/>
        <end position="56"/>
    </location>
</feature>
<dbReference type="InterPro" id="IPR047817">
    <property type="entry name" value="ABC2_TM_bact-type"/>
</dbReference>
<feature type="transmembrane region" description="Helical" evidence="6">
    <location>
        <begin position="177"/>
        <end position="196"/>
    </location>
</feature>
<keyword evidence="4 6" id="KW-0472">Membrane</keyword>
<dbReference type="PROSITE" id="PS51012">
    <property type="entry name" value="ABC_TM2"/>
    <property type="match status" value="1"/>
</dbReference>
<dbReference type="PANTHER" id="PTHR43229:SF2">
    <property type="entry name" value="NODULATION PROTEIN J"/>
    <property type="match status" value="1"/>
</dbReference>
<dbReference type="GO" id="GO:0140359">
    <property type="term" value="F:ABC-type transporter activity"/>
    <property type="evidence" value="ECO:0007669"/>
    <property type="project" value="InterPro"/>
</dbReference>
<reference evidence="8 9" key="1">
    <citation type="submission" date="2016-04" db="EMBL/GenBank/DDBJ databases">
        <authorList>
            <person name="Evans L.H."/>
            <person name="Alamgir A."/>
            <person name="Owens N."/>
            <person name="Weber N.D."/>
            <person name="Virtaneva K."/>
            <person name="Barbian K."/>
            <person name="Babar A."/>
            <person name="Rosenke K."/>
        </authorList>
    </citation>
    <scope>NUCLEOTIDE SEQUENCE [LARGE SCALE GENOMIC DNA]</scope>
    <source>
        <strain evidence="8 9">IFM 0406</strain>
    </source>
</reference>
<evidence type="ECO:0000256" key="3">
    <source>
        <dbReference type="ARBA" id="ARBA00022989"/>
    </source>
</evidence>
<feature type="transmembrane region" description="Helical" evidence="6">
    <location>
        <begin position="113"/>
        <end position="135"/>
    </location>
</feature>
<evidence type="ECO:0000259" key="7">
    <source>
        <dbReference type="PROSITE" id="PS51012"/>
    </source>
</evidence>
<dbReference type="PANTHER" id="PTHR43229">
    <property type="entry name" value="NODULATION PROTEIN J"/>
    <property type="match status" value="1"/>
</dbReference>
<protein>
    <recommendedName>
        <fullName evidence="6">Transport permease protein</fullName>
    </recommendedName>
</protein>
<keyword evidence="9" id="KW-1185">Reference proteome</keyword>
<comment type="similarity">
    <text evidence="6">Belongs to the ABC-2 integral membrane protein family.</text>
</comment>
<evidence type="ECO:0000256" key="2">
    <source>
        <dbReference type="ARBA" id="ARBA00022692"/>
    </source>
</evidence>
<comment type="subcellular location">
    <subcellularLocation>
        <location evidence="6">Cell membrane</location>
        <topology evidence="6">Multi-pass membrane protein</topology>
    </subcellularLocation>
    <subcellularLocation>
        <location evidence="1">Membrane</location>
        <topology evidence="1">Multi-pass membrane protein</topology>
    </subcellularLocation>
</comment>
<sequence>MGAQTAFPYHRSFLAILLRDIYVTGRDLPGFLAQVALQPLFLLFVFGHVITTLGFADAHYSDLLFPGTIAMSAMLTSLQGTGMPLAIDFAVAKEIEDRLLAPIPLALVATEKILFGALRGVLTGILVFPIGLLMLGSIPLRAQGLPLLVVTLLLGSLVGASLGMVLGTLVPPNQINVVFAVIITPVLFTGCSQYPWPSLEHIPWFQWLTTLNPLTYVSETMRAALVPGVPHIASWICVLMIALWLALCGAVGLWGFQRRATNPA</sequence>
<dbReference type="STRING" id="455432.AWN90_34635"/>
<keyword evidence="3 6" id="KW-1133">Transmembrane helix</keyword>
<feature type="transmembrane region" description="Helical" evidence="6">
    <location>
        <begin position="68"/>
        <end position="92"/>
    </location>
</feature>
<dbReference type="InterPro" id="IPR013525">
    <property type="entry name" value="ABC2_TM"/>
</dbReference>
<evidence type="ECO:0000313" key="9">
    <source>
        <dbReference type="Proteomes" id="UP000076512"/>
    </source>
</evidence>
<keyword evidence="6" id="KW-0813">Transport</keyword>